<keyword evidence="3" id="KW-1185">Reference proteome</keyword>
<name>A0A4Y2HB31_ARAVE</name>
<feature type="region of interest" description="Disordered" evidence="1">
    <location>
        <begin position="13"/>
        <end position="49"/>
    </location>
</feature>
<reference evidence="2 3" key="1">
    <citation type="journal article" date="2019" name="Sci. Rep.">
        <title>Orb-weaving spider Araneus ventricosus genome elucidates the spidroin gene catalogue.</title>
        <authorList>
            <person name="Kono N."/>
            <person name="Nakamura H."/>
            <person name="Ohtoshi R."/>
            <person name="Moran D.A.P."/>
            <person name="Shinohara A."/>
            <person name="Yoshida Y."/>
            <person name="Fujiwara M."/>
            <person name="Mori M."/>
            <person name="Tomita M."/>
            <person name="Arakawa K."/>
        </authorList>
    </citation>
    <scope>NUCLEOTIDE SEQUENCE [LARGE SCALE GENOMIC DNA]</scope>
</reference>
<sequence>MTTSIKSGAVVTRDFNSGMDKPGLSQNPIHSNRAVRSGDRAGHGKKPPRLIQIGLAPGKSETCPGILHYITPPASPRLEPFGSFPVWMDGGEFYFLRKDKNK</sequence>
<protein>
    <submittedName>
        <fullName evidence="2">Uncharacterized protein</fullName>
    </submittedName>
</protein>
<gene>
    <name evidence="2" type="ORF">AVEN_171496_1</name>
</gene>
<proteinExistence type="predicted"/>
<accession>A0A4Y2HB31</accession>
<dbReference type="EMBL" id="BGPR01001819">
    <property type="protein sequence ID" value="GBM62491.1"/>
    <property type="molecule type" value="Genomic_DNA"/>
</dbReference>
<comment type="caution">
    <text evidence="2">The sequence shown here is derived from an EMBL/GenBank/DDBJ whole genome shotgun (WGS) entry which is preliminary data.</text>
</comment>
<evidence type="ECO:0000313" key="2">
    <source>
        <dbReference type="EMBL" id="GBM62491.1"/>
    </source>
</evidence>
<dbReference type="Proteomes" id="UP000499080">
    <property type="component" value="Unassembled WGS sequence"/>
</dbReference>
<evidence type="ECO:0000313" key="3">
    <source>
        <dbReference type="Proteomes" id="UP000499080"/>
    </source>
</evidence>
<evidence type="ECO:0000256" key="1">
    <source>
        <dbReference type="SAM" id="MobiDB-lite"/>
    </source>
</evidence>
<organism evidence="2 3">
    <name type="scientific">Araneus ventricosus</name>
    <name type="common">Orbweaver spider</name>
    <name type="synonym">Epeira ventricosa</name>
    <dbReference type="NCBI Taxonomy" id="182803"/>
    <lineage>
        <taxon>Eukaryota</taxon>
        <taxon>Metazoa</taxon>
        <taxon>Ecdysozoa</taxon>
        <taxon>Arthropoda</taxon>
        <taxon>Chelicerata</taxon>
        <taxon>Arachnida</taxon>
        <taxon>Araneae</taxon>
        <taxon>Araneomorphae</taxon>
        <taxon>Entelegynae</taxon>
        <taxon>Araneoidea</taxon>
        <taxon>Araneidae</taxon>
        <taxon>Araneus</taxon>
    </lineage>
</organism>
<dbReference type="AlphaFoldDB" id="A0A4Y2HB31"/>